<sequence>MSFKVEILLPKSDMLPSLELNFLNGLQQALNHPNNGNNIPTLIIESIGNTSNHFHIKITKYLQSKIISTTRDSLIYNNFNESLIVQFKPLKFEYHKTTYLNTVIKTLDTLLNKSLYQKLEKSPLTGWQNPYICT</sequence>
<accession>A0ABW2Z576</accession>
<protein>
    <submittedName>
        <fullName evidence="1">Uncharacterized protein</fullName>
    </submittedName>
</protein>
<organism evidence="1 2">
    <name type="scientific">Lutibacter aestuarii</name>
    <dbReference type="NCBI Taxonomy" id="861111"/>
    <lineage>
        <taxon>Bacteria</taxon>
        <taxon>Pseudomonadati</taxon>
        <taxon>Bacteroidota</taxon>
        <taxon>Flavobacteriia</taxon>
        <taxon>Flavobacteriales</taxon>
        <taxon>Flavobacteriaceae</taxon>
        <taxon>Lutibacter</taxon>
    </lineage>
</organism>
<dbReference type="Proteomes" id="UP001597032">
    <property type="component" value="Unassembled WGS sequence"/>
</dbReference>
<dbReference type="RefSeq" id="WP_386781375.1">
    <property type="nucleotide sequence ID" value="NZ_JBHTIC010000002.1"/>
</dbReference>
<dbReference type="EMBL" id="JBHTIC010000002">
    <property type="protein sequence ID" value="MFD0760827.1"/>
    <property type="molecule type" value="Genomic_DNA"/>
</dbReference>
<proteinExistence type="predicted"/>
<keyword evidence="2" id="KW-1185">Reference proteome</keyword>
<comment type="caution">
    <text evidence="1">The sequence shown here is derived from an EMBL/GenBank/DDBJ whole genome shotgun (WGS) entry which is preliminary data.</text>
</comment>
<gene>
    <name evidence="1" type="ORF">ACFQZW_01900</name>
</gene>
<name>A0ABW2Z576_9FLAO</name>
<evidence type="ECO:0000313" key="1">
    <source>
        <dbReference type="EMBL" id="MFD0760827.1"/>
    </source>
</evidence>
<reference evidence="2" key="1">
    <citation type="journal article" date="2019" name="Int. J. Syst. Evol. Microbiol.">
        <title>The Global Catalogue of Microorganisms (GCM) 10K type strain sequencing project: providing services to taxonomists for standard genome sequencing and annotation.</title>
        <authorList>
            <consortium name="The Broad Institute Genomics Platform"/>
            <consortium name="The Broad Institute Genome Sequencing Center for Infectious Disease"/>
            <person name="Wu L."/>
            <person name="Ma J."/>
        </authorList>
    </citation>
    <scope>NUCLEOTIDE SEQUENCE [LARGE SCALE GENOMIC DNA]</scope>
    <source>
        <strain evidence="2">CCUG 60022</strain>
    </source>
</reference>
<evidence type="ECO:0000313" key="2">
    <source>
        <dbReference type="Proteomes" id="UP001597032"/>
    </source>
</evidence>